<feature type="compositionally biased region" description="Acidic residues" evidence="1">
    <location>
        <begin position="48"/>
        <end position="80"/>
    </location>
</feature>
<dbReference type="AlphaFoldDB" id="L1IP02"/>
<dbReference type="PaxDb" id="55529-EKX37624"/>
<dbReference type="EnsemblProtists" id="EKX37624">
    <property type="protein sequence ID" value="EKX37624"/>
    <property type="gene ID" value="GUITHDRAFT_116261"/>
</dbReference>
<sequence>MDWNMIWPFNSSTSVPAEQAPQATTMPLPESGRLAHMPGGTPLAASLQDDDEEYDEYEDEDEDEDEDDEDEDEDEEDGEETSSRQELEEEEKASEHKALSATSSSRHRLGYPEILKLCTIPYDDRMQELRSQAGIDRQ</sequence>
<organism evidence="2">
    <name type="scientific">Guillardia theta (strain CCMP2712)</name>
    <name type="common">Cryptophyte</name>
    <dbReference type="NCBI Taxonomy" id="905079"/>
    <lineage>
        <taxon>Eukaryota</taxon>
        <taxon>Cryptophyceae</taxon>
        <taxon>Pyrenomonadales</taxon>
        <taxon>Geminigeraceae</taxon>
        <taxon>Guillardia</taxon>
    </lineage>
</organism>
<proteinExistence type="predicted"/>
<feature type="region of interest" description="Disordered" evidence="1">
    <location>
        <begin position="1"/>
        <end position="112"/>
    </location>
</feature>
<evidence type="ECO:0000256" key="1">
    <source>
        <dbReference type="SAM" id="MobiDB-lite"/>
    </source>
</evidence>
<dbReference type="GeneID" id="17294353"/>
<gene>
    <name evidence="2" type="ORF">GUITHDRAFT_116261</name>
</gene>
<reference evidence="2 4" key="1">
    <citation type="journal article" date="2012" name="Nature">
        <title>Algal genomes reveal evolutionary mosaicism and the fate of nucleomorphs.</title>
        <authorList>
            <consortium name="DOE Joint Genome Institute"/>
            <person name="Curtis B.A."/>
            <person name="Tanifuji G."/>
            <person name="Burki F."/>
            <person name="Gruber A."/>
            <person name="Irimia M."/>
            <person name="Maruyama S."/>
            <person name="Arias M.C."/>
            <person name="Ball S.G."/>
            <person name="Gile G.H."/>
            <person name="Hirakawa Y."/>
            <person name="Hopkins J.F."/>
            <person name="Kuo A."/>
            <person name="Rensing S.A."/>
            <person name="Schmutz J."/>
            <person name="Symeonidi A."/>
            <person name="Elias M."/>
            <person name="Eveleigh R.J."/>
            <person name="Herman E.K."/>
            <person name="Klute M.J."/>
            <person name="Nakayama T."/>
            <person name="Obornik M."/>
            <person name="Reyes-Prieto A."/>
            <person name="Armbrust E.V."/>
            <person name="Aves S.J."/>
            <person name="Beiko R.G."/>
            <person name="Coutinho P."/>
            <person name="Dacks J.B."/>
            <person name="Durnford D.G."/>
            <person name="Fast N.M."/>
            <person name="Green B.R."/>
            <person name="Grisdale C.J."/>
            <person name="Hempel F."/>
            <person name="Henrissat B."/>
            <person name="Hoppner M.P."/>
            <person name="Ishida K."/>
            <person name="Kim E."/>
            <person name="Koreny L."/>
            <person name="Kroth P.G."/>
            <person name="Liu Y."/>
            <person name="Malik S.B."/>
            <person name="Maier U.G."/>
            <person name="McRose D."/>
            <person name="Mock T."/>
            <person name="Neilson J.A."/>
            <person name="Onodera N.T."/>
            <person name="Poole A.M."/>
            <person name="Pritham E.J."/>
            <person name="Richards T.A."/>
            <person name="Rocap G."/>
            <person name="Roy S.W."/>
            <person name="Sarai C."/>
            <person name="Schaack S."/>
            <person name="Shirato S."/>
            <person name="Slamovits C.H."/>
            <person name="Spencer D.F."/>
            <person name="Suzuki S."/>
            <person name="Worden A.Z."/>
            <person name="Zauner S."/>
            <person name="Barry K."/>
            <person name="Bell C."/>
            <person name="Bharti A.K."/>
            <person name="Crow J.A."/>
            <person name="Grimwood J."/>
            <person name="Kramer R."/>
            <person name="Lindquist E."/>
            <person name="Lucas S."/>
            <person name="Salamov A."/>
            <person name="McFadden G.I."/>
            <person name="Lane C.E."/>
            <person name="Keeling P.J."/>
            <person name="Gray M.W."/>
            <person name="Grigoriev I.V."/>
            <person name="Archibald J.M."/>
        </authorList>
    </citation>
    <scope>NUCLEOTIDE SEQUENCE</scope>
    <source>
        <strain evidence="2 4">CCMP2712</strain>
    </source>
</reference>
<name>L1IP02_GUITC</name>
<protein>
    <submittedName>
        <fullName evidence="2 3">Uncharacterized protein</fullName>
    </submittedName>
</protein>
<evidence type="ECO:0000313" key="4">
    <source>
        <dbReference type="Proteomes" id="UP000011087"/>
    </source>
</evidence>
<reference evidence="3" key="3">
    <citation type="submission" date="2015-06" db="UniProtKB">
        <authorList>
            <consortium name="EnsemblProtists"/>
        </authorList>
    </citation>
    <scope>IDENTIFICATION</scope>
</reference>
<dbReference type="RefSeq" id="XP_005824604.1">
    <property type="nucleotide sequence ID" value="XM_005824547.1"/>
</dbReference>
<dbReference type="EMBL" id="JH993057">
    <property type="protein sequence ID" value="EKX37624.1"/>
    <property type="molecule type" value="Genomic_DNA"/>
</dbReference>
<dbReference type="HOGENOM" id="CLU_1859093_0_0_1"/>
<reference evidence="4" key="2">
    <citation type="submission" date="2012-11" db="EMBL/GenBank/DDBJ databases">
        <authorList>
            <person name="Kuo A."/>
            <person name="Curtis B.A."/>
            <person name="Tanifuji G."/>
            <person name="Burki F."/>
            <person name="Gruber A."/>
            <person name="Irimia M."/>
            <person name="Maruyama S."/>
            <person name="Arias M.C."/>
            <person name="Ball S.G."/>
            <person name="Gile G.H."/>
            <person name="Hirakawa Y."/>
            <person name="Hopkins J.F."/>
            <person name="Rensing S.A."/>
            <person name="Schmutz J."/>
            <person name="Symeonidi A."/>
            <person name="Elias M."/>
            <person name="Eveleigh R.J."/>
            <person name="Herman E.K."/>
            <person name="Klute M.J."/>
            <person name="Nakayama T."/>
            <person name="Obornik M."/>
            <person name="Reyes-Prieto A."/>
            <person name="Armbrust E.V."/>
            <person name="Aves S.J."/>
            <person name="Beiko R.G."/>
            <person name="Coutinho P."/>
            <person name="Dacks J.B."/>
            <person name="Durnford D.G."/>
            <person name="Fast N.M."/>
            <person name="Green B.R."/>
            <person name="Grisdale C."/>
            <person name="Hempe F."/>
            <person name="Henrissat B."/>
            <person name="Hoppner M.P."/>
            <person name="Ishida K.-I."/>
            <person name="Kim E."/>
            <person name="Koreny L."/>
            <person name="Kroth P.G."/>
            <person name="Liu Y."/>
            <person name="Malik S.-B."/>
            <person name="Maier U.G."/>
            <person name="McRose D."/>
            <person name="Mock T."/>
            <person name="Neilson J.A."/>
            <person name="Onodera N.T."/>
            <person name="Poole A.M."/>
            <person name="Pritham E.J."/>
            <person name="Richards T.A."/>
            <person name="Rocap G."/>
            <person name="Roy S.W."/>
            <person name="Sarai C."/>
            <person name="Schaack S."/>
            <person name="Shirato S."/>
            <person name="Slamovits C.H."/>
            <person name="Spencer D.F."/>
            <person name="Suzuki S."/>
            <person name="Worden A.Z."/>
            <person name="Zauner S."/>
            <person name="Barry K."/>
            <person name="Bell C."/>
            <person name="Bharti A.K."/>
            <person name="Crow J.A."/>
            <person name="Grimwood J."/>
            <person name="Kramer R."/>
            <person name="Lindquist E."/>
            <person name="Lucas S."/>
            <person name="Salamov A."/>
            <person name="McFadden G.I."/>
            <person name="Lane C.E."/>
            <person name="Keeling P.J."/>
            <person name="Gray M.W."/>
            <person name="Grigoriev I.V."/>
            <person name="Archibald J.M."/>
        </authorList>
    </citation>
    <scope>NUCLEOTIDE SEQUENCE</scope>
    <source>
        <strain evidence="4">CCMP2712</strain>
    </source>
</reference>
<keyword evidence="4" id="KW-1185">Reference proteome</keyword>
<feature type="compositionally biased region" description="Polar residues" evidence="1">
    <location>
        <begin position="9"/>
        <end position="25"/>
    </location>
</feature>
<dbReference type="Proteomes" id="UP000011087">
    <property type="component" value="Unassembled WGS sequence"/>
</dbReference>
<dbReference type="KEGG" id="gtt:GUITHDRAFT_116261"/>
<accession>L1IP02</accession>
<evidence type="ECO:0000313" key="2">
    <source>
        <dbReference type="EMBL" id="EKX37624.1"/>
    </source>
</evidence>
<evidence type="ECO:0000313" key="3">
    <source>
        <dbReference type="EnsemblProtists" id="EKX37624"/>
    </source>
</evidence>